<evidence type="ECO:0000313" key="1">
    <source>
        <dbReference type="EMBL" id="WZN54021.1"/>
    </source>
</evidence>
<reference evidence="1" key="1">
    <citation type="submission" date="2024-04" db="EMBL/GenBank/DDBJ databases">
        <title>Complete genome sequence of Sphingobacterium thalpophiium BAA-1094.</title>
        <authorList>
            <person name="Adaikpoh B.I."/>
        </authorList>
    </citation>
    <scope>NUCLEOTIDE SEQUENCE</scope>
    <source>
        <strain evidence="1">BAA-1094</strain>
    </source>
</reference>
<gene>
    <name evidence="1" type="ORF">AACH28_15330</name>
</gene>
<protein>
    <submittedName>
        <fullName evidence="1">DNA-directed RNA polymerase subunit alpha C-terminal domain-containing protein</fullName>
    </submittedName>
</protein>
<evidence type="ECO:0000313" key="2">
    <source>
        <dbReference type="Proteomes" id="UP001485301"/>
    </source>
</evidence>
<accession>A0ACD5BWN2</accession>
<proteinExistence type="predicted"/>
<name>A0ACD5BWN2_9SPHI</name>
<keyword evidence="2" id="KW-1185">Reference proteome</keyword>
<dbReference type="EMBL" id="CP151087">
    <property type="protein sequence ID" value="WZN54021.1"/>
    <property type="molecule type" value="Genomic_DNA"/>
</dbReference>
<dbReference type="Proteomes" id="UP001485301">
    <property type="component" value="Chromosome"/>
</dbReference>
<sequence>MKELEIDVFISGKKTRFDLGAMDIDSLYRLSMKLRQLLRDNEFILSHIKEADLWELKAELGSRTINILYKNGISTVAGLLATSYNDLERMEGMGRKSLGEIRVLLTEIGKMETSKSSYQGIGRNSFLF</sequence>
<organism evidence="1 2">
    <name type="scientific">Sphingobacterium thalpophilum</name>
    <dbReference type="NCBI Taxonomy" id="259"/>
    <lineage>
        <taxon>Bacteria</taxon>
        <taxon>Pseudomonadati</taxon>
        <taxon>Bacteroidota</taxon>
        <taxon>Sphingobacteriia</taxon>
        <taxon>Sphingobacteriales</taxon>
        <taxon>Sphingobacteriaceae</taxon>
        <taxon>Sphingobacterium</taxon>
    </lineage>
</organism>
<keyword evidence="1" id="KW-0804">Transcription</keyword>
<keyword evidence="1" id="KW-0240">DNA-directed RNA polymerase</keyword>